<protein>
    <submittedName>
        <fullName evidence="1">Uncharacterized protein</fullName>
    </submittedName>
</protein>
<reference evidence="2" key="1">
    <citation type="submission" date="2019-10" db="EMBL/GenBank/DDBJ databases">
        <title>Streptomyces sp. nov., a novel actinobacterium isolated from alkaline environment.</title>
        <authorList>
            <person name="Golinska P."/>
        </authorList>
    </citation>
    <scope>NUCLEOTIDE SEQUENCE [LARGE SCALE GENOMIC DNA]</scope>
    <source>
        <strain evidence="2">DSM 42118</strain>
    </source>
</reference>
<evidence type="ECO:0000313" key="1">
    <source>
        <dbReference type="EMBL" id="MBB0245158.1"/>
    </source>
</evidence>
<dbReference type="Proteomes" id="UP000538929">
    <property type="component" value="Unassembled WGS sequence"/>
</dbReference>
<organism evidence="1 2">
    <name type="scientific">Streptomyces alkaliphilus</name>
    <dbReference type="NCBI Taxonomy" id="1472722"/>
    <lineage>
        <taxon>Bacteria</taxon>
        <taxon>Bacillati</taxon>
        <taxon>Actinomycetota</taxon>
        <taxon>Actinomycetes</taxon>
        <taxon>Kitasatosporales</taxon>
        <taxon>Streptomycetaceae</taxon>
        <taxon>Streptomyces</taxon>
    </lineage>
</organism>
<dbReference type="AlphaFoldDB" id="A0A7W3Y243"/>
<comment type="caution">
    <text evidence="1">The sequence shown here is derived from an EMBL/GenBank/DDBJ whole genome shotgun (WGS) entry which is preliminary data.</text>
</comment>
<keyword evidence="2" id="KW-1185">Reference proteome</keyword>
<accession>A0A7W3Y243</accession>
<name>A0A7W3Y243_9ACTN</name>
<gene>
    <name evidence="1" type="ORF">FNQ90_13845</name>
</gene>
<evidence type="ECO:0000313" key="2">
    <source>
        <dbReference type="Proteomes" id="UP000538929"/>
    </source>
</evidence>
<proteinExistence type="predicted"/>
<dbReference type="EMBL" id="VKHT01000410">
    <property type="protein sequence ID" value="MBB0245158.1"/>
    <property type="molecule type" value="Genomic_DNA"/>
</dbReference>
<sequence>MEISVPRRHTTVEPFVHLRTARLDTADITVVDGLPVTTVERTVVDLLKAKADGGHVGGVIADAVRRDLVNIDKPAERVQPFVRRYGLPPSTTGRELVDHLVEQAGRYPRFRQWAGPVQVHQAIAAGPPEAGDDAESPALHSATDAVAARIIEFGFRELAAAQRAGRDTTARTVTRAAVNEAIHRAVRQLRDSPEWVDFLAGISVSTGSVPPHR</sequence>